<evidence type="ECO:0000313" key="9">
    <source>
        <dbReference type="EMBL" id="TWU66567.1"/>
    </source>
</evidence>
<dbReference type="AlphaFoldDB" id="A0A5C6FUC3"/>
<organism evidence="9 10">
    <name type="scientific">Crateriforma conspicua</name>
    <dbReference type="NCBI Taxonomy" id="2527996"/>
    <lineage>
        <taxon>Bacteria</taxon>
        <taxon>Pseudomonadati</taxon>
        <taxon>Planctomycetota</taxon>
        <taxon>Planctomycetia</taxon>
        <taxon>Planctomycetales</taxon>
        <taxon>Planctomycetaceae</taxon>
        <taxon>Crateriforma</taxon>
    </lineage>
</organism>
<evidence type="ECO:0000256" key="5">
    <source>
        <dbReference type="ARBA" id="ARBA00023239"/>
    </source>
</evidence>
<feature type="region of interest" description="Disordered" evidence="7">
    <location>
        <begin position="89"/>
        <end position="109"/>
    </location>
</feature>
<comment type="pathway">
    <text evidence="2">Cofactor biosynthesis; molybdopterin biosynthesis.</text>
</comment>
<keyword evidence="4" id="KW-0501">Molybdenum cofactor biosynthesis</keyword>
<gene>
    <name evidence="9" type="primary">moaC</name>
    <name evidence="9" type="ORF">V7x_21340</name>
</gene>
<evidence type="ECO:0000256" key="1">
    <source>
        <dbReference type="ARBA" id="ARBA00001637"/>
    </source>
</evidence>
<dbReference type="NCBIfam" id="NF006870">
    <property type="entry name" value="PRK09364.1"/>
    <property type="match status" value="1"/>
</dbReference>
<dbReference type="GO" id="GO:0006777">
    <property type="term" value="P:Mo-molybdopterin cofactor biosynthetic process"/>
    <property type="evidence" value="ECO:0007669"/>
    <property type="project" value="UniProtKB-KW"/>
</dbReference>
<accession>A0A5C6FUC3</accession>
<dbReference type="OrthoDB" id="9794429at2"/>
<feature type="compositionally biased region" description="Polar residues" evidence="7">
    <location>
        <begin position="91"/>
        <end position="105"/>
    </location>
</feature>
<dbReference type="UniPathway" id="UPA00344"/>
<proteinExistence type="predicted"/>
<dbReference type="InterPro" id="IPR050105">
    <property type="entry name" value="MoCo_biosynth_MoaA/MoaC"/>
</dbReference>
<evidence type="ECO:0000256" key="3">
    <source>
        <dbReference type="ARBA" id="ARBA00012575"/>
    </source>
</evidence>
<evidence type="ECO:0000256" key="4">
    <source>
        <dbReference type="ARBA" id="ARBA00023150"/>
    </source>
</evidence>
<name>A0A5C6FUC3_9PLAN</name>
<comment type="catalytic activity">
    <reaction evidence="1">
        <text>(8S)-3',8-cyclo-7,8-dihydroguanosine 5'-triphosphate = cyclic pyranopterin phosphate + diphosphate</text>
        <dbReference type="Rhea" id="RHEA:49580"/>
        <dbReference type="ChEBI" id="CHEBI:33019"/>
        <dbReference type="ChEBI" id="CHEBI:59648"/>
        <dbReference type="ChEBI" id="CHEBI:131766"/>
        <dbReference type="EC" id="4.6.1.17"/>
    </reaction>
</comment>
<evidence type="ECO:0000256" key="2">
    <source>
        <dbReference type="ARBA" id="ARBA00005046"/>
    </source>
</evidence>
<evidence type="ECO:0000256" key="6">
    <source>
        <dbReference type="ARBA" id="ARBA00055087"/>
    </source>
</evidence>
<comment type="function">
    <text evidence="6">Catalyzes the conversion of (8S)-3',8-cyclo-7,8-dihydroguanosine 5'-triphosphate to cyclic pyranopterin monophosphate (cPMP).</text>
</comment>
<dbReference type="Proteomes" id="UP000316476">
    <property type="component" value="Unassembled WGS sequence"/>
</dbReference>
<sequence length="179" mass="18958">MSHFSPDGDPRMVDVSAKPPTVRTATARGVITMSAATADRIRNADTAKGDVITVAQLAAIQSAKRTPDLIPLCHSIAVESVDVTFQWPGRESNTQESPPDESTGSDGPVQLLCDATVKTSGKTGVEMEALTAVSVGCLTVYDMAKSIERGMTIGPIWLIHKSGGKSGDYHAPPRDTRPR</sequence>
<dbReference type="CDD" id="cd01420">
    <property type="entry name" value="MoaC_PE"/>
    <property type="match status" value="1"/>
</dbReference>
<protein>
    <recommendedName>
        <fullName evidence="3">cyclic pyranopterin monophosphate synthase</fullName>
        <ecNumber evidence="3">4.6.1.17</ecNumber>
    </recommendedName>
</protein>
<dbReference type="PANTHER" id="PTHR22960">
    <property type="entry name" value="MOLYBDOPTERIN COFACTOR SYNTHESIS PROTEIN A"/>
    <property type="match status" value="1"/>
</dbReference>
<dbReference type="RefSeq" id="WP_146413171.1">
    <property type="nucleotide sequence ID" value="NZ_SJPZ01000001.1"/>
</dbReference>
<dbReference type="InterPro" id="IPR002820">
    <property type="entry name" value="Mopterin_CF_biosynth-C_dom"/>
</dbReference>
<evidence type="ECO:0000313" key="10">
    <source>
        <dbReference type="Proteomes" id="UP000316476"/>
    </source>
</evidence>
<dbReference type="GO" id="GO:0061799">
    <property type="term" value="F:cyclic pyranopterin monophosphate synthase activity"/>
    <property type="evidence" value="ECO:0007669"/>
    <property type="project" value="UniProtKB-EC"/>
</dbReference>
<dbReference type="Gene3D" id="3.30.70.640">
    <property type="entry name" value="Molybdopterin cofactor biosynthesis C (MoaC) domain"/>
    <property type="match status" value="1"/>
</dbReference>
<dbReference type="EMBL" id="SJPZ01000001">
    <property type="protein sequence ID" value="TWU66567.1"/>
    <property type="molecule type" value="Genomic_DNA"/>
</dbReference>
<evidence type="ECO:0000259" key="8">
    <source>
        <dbReference type="Pfam" id="PF01967"/>
    </source>
</evidence>
<reference evidence="9 10" key="1">
    <citation type="submission" date="2019-02" db="EMBL/GenBank/DDBJ databases">
        <title>Deep-cultivation of Planctomycetes and their phenomic and genomic characterization uncovers novel biology.</title>
        <authorList>
            <person name="Wiegand S."/>
            <person name="Jogler M."/>
            <person name="Boedeker C."/>
            <person name="Pinto D."/>
            <person name="Vollmers J."/>
            <person name="Rivas-Marin E."/>
            <person name="Kohn T."/>
            <person name="Peeters S.H."/>
            <person name="Heuer A."/>
            <person name="Rast P."/>
            <person name="Oberbeckmann S."/>
            <person name="Bunk B."/>
            <person name="Jeske O."/>
            <person name="Meyerdierks A."/>
            <person name="Storesund J.E."/>
            <person name="Kallscheuer N."/>
            <person name="Luecker S."/>
            <person name="Lage O.M."/>
            <person name="Pohl T."/>
            <person name="Merkel B.J."/>
            <person name="Hornburger P."/>
            <person name="Mueller R.-W."/>
            <person name="Bruemmer F."/>
            <person name="Labrenz M."/>
            <person name="Spormann A.M."/>
            <person name="Op Den Camp H."/>
            <person name="Overmann J."/>
            <person name="Amann R."/>
            <person name="Jetten M.S.M."/>
            <person name="Mascher T."/>
            <person name="Medema M.H."/>
            <person name="Devos D.P."/>
            <person name="Kaster A.-K."/>
            <person name="Ovreas L."/>
            <person name="Rohde M."/>
            <person name="Galperin M.Y."/>
            <person name="Jogler C."/>
        </authorList>
    </citation>
    <scope>NUCLEOTIDE SEQUENCE [LARGE SCALE GENOMIC DNA]</scope>
    <source>
        <strain evidence="9 10">V7</strain>
    </source>
</reference>
<dbReference type="Pfam" id="PF01967">
    <property type="entry name" value="MoaC"/>
    <property type="match status" value="1"/>
</dbReference>
<dbReference type="EC" id="4.6.1.17" evidence="3"/>
<dbReference type="InterPro" id="IPR036522">
    <property type="entry name" value="MoaC_sf"/>
</dbReference>
<evidence type="ECO:0000256" key="7">
    <source>
        <dbReference type="SAM" id="MobiDB-lite"/>
    </source>
</evidence>
<feature type="domain" description="Molybdopterin cofactor biosynthesis C (MoaC)" evidence="8">
    <location>
        <begin position="12"/>
        <end position="164"/>
    </location>
</feature>
<comment type="caution">
    <text evidence="9">The sequence shown here is derived from an EMBL/GenBank/DDBJ whole genome shotgun (WGS) entry which is preliminary data.</text>
</comment>
<dbReference type="SUPFAM" id="SSF55040">
    <property type="entry name" value="Molybdenum cofactor biosynthesis protein C, MoaC"/>
    <property type="match status" value="1"/>
</dbReference>
<keyword evidence="5" id="KW-0456">Lyase</keyword>
<dbReference type="InterPro" id="IPR047594">
    <property type="entry name" value="MoaC_bact/euk"/>
</dbReference>